<sequence>MPQQHSLHLHFSSTTVLGAGDSLTAEELARACGAQLDWVRQLAEAGILSAPPERPPSSWRFQSEDLQQALEVRRLQRDFDAGLDAAALMLDMGREIRRLRSIVQALGGELPRGD</sequence>
<evidence type="ECO:0000313" key="1">
    <source>
        <dbReference type="EMBL" id="QHI96606.1"/>
    </source>
</evidence>
<reference evidence="1 2" key="1">
    <citation type="submission" date="2020-01" db="EMBL/GenBank/DDBJ databases">
        <title>Genome sequencing of strain KACC 21265.</title>
        <authorList>
            <person name="Heo J."/>
            <person name="Kim S.-J."/>
            <person name="Kim J.-S."/>
            <person name="Hong S.-B."/>
            <person name="Kwon S.-W."/>
        </authorList>
    </citation>
    <scope>NUCLEOTIDE SEQUENCE [LARGE SCALE GENOMIC DNA]</scope>
    <source>
        <strain evidence="1 2">KACC 21265</strain>
    </source>
</reference>
<name>A0A857IYS5_9BURK</name>
<gene>
    <name evidence="1" type="ORF">GT347_00495</name>
</gene>
<dbReference type="EMBL" id="CP047650">
    <property type="protein sequence ID" value="QHI96606.1"/>
    <property type="molecule type" value="Genomic_DNA"/>
</dbReference>
<dbReference type="AlphaFoldDB" id="A0A857IYS5"/>
<keyword evidence="2" id="KW-1185">Reference proteome</keyword>
<protein>
    <submittedName>
        <fullName evidence="1">MerR family transcriptional regulator</fullName>
    </submittedName>
</protein>
<dbReference type="SUPFAM" id="SSF46955">
    <property type="entry name" value="Putative DNA-binding domain"/>
    <property type="match status" value="1"/>
</dbReference>
<dbReference type="Proteomes" id="UP000464787">
    <property type="component" value="Chromosome"/>
</dbReference>
<dbReference type="KEGG" id="xyk:GT347_00495"/>
<dbReference type="Gene3D" id="1.10.1660.10">
    <property type="match status" value="1"/>
</dbReference>
<evidence type="ECO:0000313" key="2">
    <source>
        <dbReference type="Proteomes" id="UP000464787"/>
    </source>
</evidence>
<dbReference type="Pfam" id="PF13591">
    <property type="entry name" value="MerR_2"/>
    <property type="match status" value="1"/>
</dbReference>
<accession>A0A857IYS5</accession>
<organism evidence="1 2">
    <name type="scientific">Xylophilus rhododendri</name>
    <dbReference type="NCBI Taxonomy" id="2697032"/>
    <lineage>
        <taxon>Bacteria</taxon>
        <taxon>Pseudomonadati</taxon>
        <taxon>Pseudomonadota</taxon>
        <taxon>Betaproteobacteria</taxon>
        <taxon>Burkholderiales</taxon>
        <taxon>Xylophilus</taxon>
    </lineage>
</organism>
<dbReference type="RefSeq" id="WP_160550124.1">
    <property type="nucleotide sequence ID" value="NZ_CP047650.1"/>
</dbReference>
<dbReference type="InterPro" id="IPR009061">
    <property type="entry name" value="DNA-bd_dom_put_sf"/>
</dbReference>
<proteinExistence type="predicted"/>